<feature type="binding site" evidence="18">
    <location>
        <position position="30"/>
    </location>
    <ligand>
        <name>a divalent metal cation</name>
        <dbReference type="ChEBI" id="CHEBI:60240"/>
    </ligand>
</feature>
<evidence type="ECO:0000256" key="16">
    <source>
        <dbReference type="PIRSR" id="PIRSR600829-2"/>
    </source>
</evidence>
<feature type="binding site" evidence="17">
    <location>
        <begin position="96"/>
        <end position="97"/>
    </location>
    <ligand>
        <name>ATP</name>
        <dbReference type="ChEBI" id="CHEBI:30616"/>
    </ligand>
</feature>
<feature type="transmembrane region" description="Helical" evidence="19">
    <location>
        <begin position="35"/>
        <end position="52"/>
    </location>
</feature>
<organism evidence="20 21">
    <name type="scientific">Candidatus Acutalibacter pullicola</name>
    <dbReference type="NCBI Taxonomy" id="2838417"/>
    <lineage>
        <taxon>Bacteria</taxon>
        <taxon>Bacillati</taxon>
        <taxon>Bacillota</taxon>
        <taxon>Clostridia</taxon>
        <taxon>Eubacteriales</taxon>
        <taxon>Acutalibacteraceae</taxon>
        <taxon>Acutalibacter</taxon>
    </lineage>
</organism>
<evidence type="ECO:0000313" key="21">
    <source>
        <dbReference type="Proteomes" id="UP000826793"/>
    </source>
</evidence>
<evidence type="ECO:0000256" key="12">
    <source>
        <dbReference type="ARBA" id="ARBA00023136"/>
    </source>
</evidence>
<evidence type="ECO:0000256" key="13">
    <source>
        <dbReference type="ARBA" id="ARBA00023209"/>
    </source>
</evidence>
<dbReference type="GO" id="GO:0005886">
    <property type="term" value="C:plasma membrane"/>
    <property type="evidence" value="ECO:0007669"/>
    <property type="project" value="UniProtKB-SubCell"/>
</dbReference>
<feature type="transmembrane region" description="Helical" evidence="19">
    <location>
        <begin position="98"/>
        <end position="119"/>
    </location>
</feature>
<comment type="cofactor">
    <cofactor evidence="18">
        <name>Mg(2+)</name>
        <dbReference type="ChEBI" id="CHEBI:18420"/>
    </cofactor>
    <text evidence="18">Mn(2+), Zn(2+), Cd(2+) and Co(2+) support activity to lesser extents.</text>
</comment>
<evidence type="ECO:0000256" key="6">
    <source>
        <dbReference type="ARBA" id="ARBA00022692"/>
    </source>
</evidence>
<accession>A0A9D2SFS2</accession>
<dbReference type="EMBL" id="DWXG01000038">
    <property type="protein sequence ID" value="HJB97893.1"/>
    <property type="molecule type" value="Genomic_DNA"/>
</dbReference>
<evidence type="ECO:0000313" key="20">
    <source>
        <dbReference type="EMBL" id="HJB97893.1"/>
    </source>
</evidence>
<dbReference type="PANTHER" id="PTHR34299:SF1">
    <property type="entry name" value="DIACYLGLYCEROL KINASE"/>
    <property type="match status" value="1"/>
</dbReference>
<dbReference type="InterPro" id="IPR000829">
    <property type="entry name" value="DAGK"/>
</dbReference>
<sequence length="169" mass="19220">MSEKTPPSKRRIWHSFQDAFRGIGACIRSERNMRIHVVMCVYVLFFASQLSLSRGEMAALVLAISGVMTAEALNTALEKFCDFTQKSRNRYIGLVKDLAAGAVLLSAIGALLVGVIVLFRTELWQLLWDILTNPLRLTVLLFSLGVGVWFIFWGPAWVEEQLDRFRRRK</sequence>
<evidence type="ECO:0000256" key="9">
    <source>
        <dbReference type="ARBA" id="ARBA00022840"/>
    </source>
</evidence>
<comment type="subcellular location">
    <subcellularLocation>
        <location evidence="1">Cell membrane</location>
        <topology evidence="1">Multi-pass membrane protein</topology>
    </subcellularLocation>
</comment>
<feature type="transmembrane region" description="Helical" evidence="19">
    <location>
        <begin position="139"/>
        <end position="158"/>
    </location>
</feature>
<dbReference type="Pfam" id="PF01219">
    <property type="entry name" value="DAGK_prokar"/>
    <property type="match status" value="1"/>
</dbReference>
<dbReference type="GO" id="GO:0016301">
    <property type="term" value="F:kinase activity"/>
    <property type="evidence" value="ECO:0007669"/>
    <property type="project" value="UniProtKB-KW"/>
</dbReference>
<keyword evidence="11" id="KW-0443">Lipid metabolism</keyword>
<evidence type="ECO:0000256" key="17">
    <source>
        <dbReference type="PIRSR" id="PIRSR600829-3"/>
    </source>
</evidence>
<evidence type="ECO:0000256" key="14">
    <source>
        <dbReference type="ARBA" id="ARBA00023264"/>
    </source>
</evidence>
<reference evidence="20" key="2">
    <citation type="submission" date="2021-04" db="EMBL/GenBank/DDBJ databases">
        <authorList>
            <person name="Gilroy R."/>
        </authorList>
    </citation>
    <scope>NUCLEOTIDE SEQUENCE</scope>
    <source>
        <strain evidence="20">CHK185-1770</strain>
    </source>
</reference>
<keyword evidence="18" id="KW-0460">Magnesium</keyword>
<evidence type="ECO:0000256" key="5">
    <source>
        <dbReference type="ARBA" id="ARBA00022679"/>
    </source>
</evidence>
<evidence type="ECO:0000256" key="3">
    <source>
        <dbReference type="ARBA" id="ARBA00022475"/>
    </source>
</evidence>
<dbReference type="Proteomes" id="UP000826793">
    <property type="component" value="Unassembled WGS sequence"/>
</dbReference>
<feature type="transmembrane region" description="Helical" evidence="19">
    <location>
        <begin position="58"/>
        <end position="77"/>
    </location>
</feature>
<evidence type="ECO:0000256" key="15">
    <source>
        <dbReference type="PIRSR" id="PIRSR600829-1"/>
    </source>
</evidence>
<feature type="binding site" evidence="18">
    <location>
        <position position="78"/>
    </location>
    <ligand>
        <name>a divalent metal cation</name>
        <dbReference type="ChEBI" id="CHEBI:60240"/>
    </ligand>
</feature>
<evidence type="ECO:0000256" key="2">
    <source>
        <dbReference type="ARBA" id="ARBA00005967"/>
    </source>
</evidence>
<keyword evidence="7 17" id="KW-0547">Nucleotide-binding</keyword>
<gene>
    <name evidence="20" type="ORF">H9710_04855</name>
</gene>
<dbReference type="GO" id="GO:0008654">
    <property type="term" value="P:phospholipid biosynthetic process"/>
    <property type="evidence" value="ECO:0007669"/>
    <property type="project" value="UniProtKB-KW"/>
</dbReference>
<dbReference type="AlphaFoldDB" id="A0A9D2SFS2"/>
<dbReference type="InterPro" id="IPR033717">
    <property type="entry name" value="UDPK"/>
</dbReference>
<feature type="binding site" evidence="16">
    <location>
        <position position="11"/>
    </location>
    <ligand>
        <name>substrate</name>
    </ligand>
</feature>
<keyword evidence="9 17" id="KW-0067">ATP-binding</keyword>
<feature type="binding site" evidence="16">
    <location>
        <position position="71"/>
    </location>
    <ligand>
        <name>substrate</name>
    </ligand>
</feature>
<keyword evidence="12 19" id="KW-0472">Membrane</keyword>
<dbReference type="CDD" id="cd14265">
    <property type="entry name" value="UDPK_IM_like"/>
    <property type="match status" value="1"/>
</dbReference>
<evidence type="ECO:0000256" key="18">
    <source>
        <dbReference type="PIRSR" id="PIRSR600829-4"/>
    </source>
</evidence>
<feature type="binding site" evidence="17">
    <location>
        <position position="11"/>
    </location>
    <ligand>
        <name>ATP</name>
        <dbReference type="ChEBI" id="CHEBI:30616"/>
    </ligand>
</feature>
<evidence type="ECO:0000256" key="1">
    <source>
        <dbReference type="ARBA" id="ARBA00004651"/>
    </source>
</evidence>
<keyword evidence="14" id="KW-1208">Phospholipid metabolism</keyword>
<proteinExistence type="inferred from homology"/>
<dbReference type="GO" id="GO:0005524">
    <property type="term" value="F:ATP binding"/>
    <property type="evidence" value="ECO:0007669"/>
    <property type="project" value="UniProtKB-KW"/>
</dbReference>
<evidence type="ECO:0000256" key="19">
    <source>
        <dbReference type="SAM" id="Phobius"/>
    </source>
</evidence>
<name>A0A9D2SFS2_9FIRM</name>
<keyword evidence="5" id="KW-0808">Transferase</keyword>
<keyword evidence="6 19" id="KW-0812">Transmembrane</keyword>
<feature type="binding site" evidence="17">
    <location>
        <position position="78"/>
    </location>
    <ligand>
        <name>ATP</name>
        <dbReference type="ChEBI" id="CHEBI:30616"/>
    </ligand>
</feature>
<evidence type="ECO:0000256" key="11">
    <source>
        <dbReference type="ARBA" id="ARBA00023098"/>
    </source>
</evidence>
<evidence type="ECO:0000256" key="8">
    <source>
        <dbReference type="ARBA" id="ARBA00022777"/>
    </source>
</evidence>
<keyword evidence="13" id="KW-0594">Phospholipid biosynthesis</keyword>
<dbReference type="Gene3D" id="1.10.287.3610">
    <property type="match status" value="1"/>
</dbReference>
<comment type="similarity">
    <text evidence="2">Belongs to the bacterial diacylglycerol kinase family.</text>
</comment>
<keyword evidence="4" id="KW-0444">Lipid biosynthesis</keyword>
<protein>
    <submittedName>
        <fullName evidence="20">Diacylglycerol kinase family protein</fullName>
    </submittedName>
</protein>
<comment type="caution">
    <text evidence="20">The sequence shown here is derived from an EMBL/GenBank/DDBJ whole genome shotgun (WGS) entry which is preliminary data.</text>
</comment>
<feature type="binding site" evidence="17">
    <location>
        <position position="30"/>
    </location>
    <ligand>
        <name>ATP</name>
        <dbReference type="ChEBI" id="CHEBI:30616"/>
    </ligand>
</feature>
<dbReference type="PANTHER" id="PTHR34299">
    <property type="entry name" value="DIACYLGLYCEROL KINASE"/>
    <property type="match status" value="1"/>
</dbReference>
<dbReference type="GO" id="GO:0046872">
    <property type="term" value="F:metal ion binding"/>
    <property type="evidence" value="ECO:0007669"/>
    <property type="project" value="UniProtKB-KW"/>
</dbReference>
<keyword evidence="18" id="KW-0479">Metal-binding</keyword>
<dbReference type="InterPro" id="IPR036945">
    <property type="entry name" value="DAGK_sf"/>
</dbReference>
<keyword evidence="10 19" id="KW-1133">Transmembrane helix</keyword>
<evidence type="ECO:0000256" key="4">
    <source>
        <dbReference type="ARBA" id="ARBA00022516"/>
    </source>
</evidence>
<evidence type="ECO:0000256" key="7">
    <source>
        <dbReference type="ARBA" id="ARBA00022741"/>
    </source>
</evidence>
<feature type="active site" description="Proton acceptor" evidence="15">
    <location>
        <position position="71"/>
    </location>
</feature>
<evidence type="ECO:0000256" key="10">
    <source>
        <dbReference type="ARBA" id="ARBA00022989"/>
    </source>
</evidence>
<keyword evidence="8 20" id="KW-0418">Kinase</keyword>
<keyword evidence="3" id="KW-1003">Cell membrane</keyword>
<reference evidence="20" key="1">
    <citation type="journal article" date="2021" name="PeerJ">
        <title>Extensive microbial diversity within the chicken gut microbiome revealed by metagenomics and culture.</title>
        <authorList>
            <person name="Gilroy R."/>
            <person name="Ravi A."/>
            <person name="Getino M."/>
            <person name="Pursley I."/>
            <person name="Horton D.L."/>
            <person name="Alikhan N.F."/>
            <person name="Baker D."/>
            <person name="Gharbi K."/>
            <person name="Hall N."/>
            <person name="Watson M."/>
            <person name="Adriaenssens E.M."/>
            <person name="Foster-Nyarko E."/>
            <person name="Jarju S."/>
            <person name="Secka A."/>
            <person name="Antonio M."/>
            <person name="Oren A."/>
            <person name="Chaudhuri R.R."/>
            <person name="La Ragione R."/>
            <person name="Hildebrand F."/>
            <person name="Pallen M.J."/>
        </authorList>
    </citation>
    <scope>NUCLEOTIDE SEQUENCE</scope>
    <source>
        <strain evidence="20">CHK185-1770</strain>
    </source>
</reference>